<evidence type="ECO:0000256" key="1">
    <source>
        <dbReference type="SAM" id="Phobius"/>
    </source>
</evidence>
<accession>A0A848DD68</accession>
<organism evidence="2 3">
    <name type="scientific">Pseudonocardia bannensis</name>
    <dbReference type="NCBI Taxonomy" id="630973"/>
    <lineage>
        <taxon>Bacteria</taxon>
        <taxon>Bacillati</taxon>
        <taxon>Actinomycetota</taxon>
        <taxon>Actinomycetes</taxon>
        <taxon>Pseudonocardiales</taxon>
        <taxon>Pseudonocardiaceae</taxon>
        <taxon>Pseudonocardia</taxon>
    </lineage>
</organism>
<reference evidence="2 3" key="1">
    <citation type="submission" date="2020-04" db="EMBL/GenBank/DDBJ databases">
        <authorList>
            <person name="Klaysubun C."/>
            <person name="Duangmal K."/>
            <person name="Lipun K."/>
        </authorList>
    </citation>
    <scope>NUCLEOTIDE SEQUENCE [LARGE SCALE GENOMIC DNA]</scope>
    <source>
        <strain evidence="2 3">DSM 45300</strain>
    </source>
</reference>
<dbReference type="Proteomes" id="UP000586918">
    <property type="component" value="Unassembled WGS sequence"/>
</dbReference>
<keyword evidence="1" id="KW-1133">Transmembrane helix</keyword>
<proteinExistence type="predicted"/>
<keyword evidence="3" id="KW-1185">Reference proteome</keyword>
<protein>
    <submittedName>
        <fullName evidence="2">Uncharacterized protein</fullName>
    </submittedName>
</protein>
<dbReference type="RefSeq" id="WP_169410046.1">
    <property type="nucleotide sequence ID" value="NZ_JAAXKZ010000006.1"/>
</dbReference>
<gene>
    <name evidence="2" type="ORF">HF519_02885</name>
</gene>
<evidence type="ECO:0000313" key="3">
    <source>
        <dbReference type="Proteomes" id="UP000586918"/>
    </source>
</evidence>
<evidence type="ECO:0000313" key="2">
    <source>
        <dbReference type="EMBL" id="NMH90544.1"/>
    </source>
</evidence>
<dbReference type="EMBL" id="JAAXKZ010000006">
    <property type="protein sequence ID" value="NMH90544.1"/>
    <property type="molecule type" value="Genomic_DNA"/>
</dbReference>
<keyword evidence="1" id="KW-0812">Transmembrane</keyword>
<sequence length="51" mass="5429">MIILGLILLLLGFFLGIQILWILGLILLVVGVVLAVLGGTGRAVAGRKHFF</sequence>
<keyword evidence="1" id="KW-0472">Membrane</keyword>
<name>A0A848DD68_9PSEU</name>
<dbReference type="AlphaFoldDB" id="A0A848DD68"/>
<comment type="caution">
    <text evidence="2">The sequence shown here is derived from an EMBL/GenBank/DDBJ whole genome shotgun (WGS) entry which is preliminary data.</text>
</comment>
<feature type="transmembrane region" description="Helical" evidence="1">
    <location>
        <begin position="6"/>
        <end position="37"/>
    </location>
</feature>